<organism evidence="4 5">
    <name type="scientific">Rheinheimera mesophila</name>
    <dbReference type="NCBI Taxonomy" id="1547515"/>
    <lineage>
        <taxon>Bacteria</taxon>
        <taxon>Pseudomonadati</taxon>
        <taxon>Pseudomonadota</taxon>
        <taxon>Gammaproteobacteria</taxon>
        <taxon>Chromatiales</taxon>
        <taxon>Chromatiaceae</taxon>
        <taxon>Rheinheimera</taxon>
    </lineage>
</organism>
<dbReference type="PANTHER" id="PTHR44591">
    <property type="entry name" value="STRESS RESPONSE REGULATOR PROTEIN 1"/>
    <property type="match status" value="1"/>
</dbReference>
<dbReference type="RefSeq" id="WP_125060956.1">
    <property type="nucleotide sequence ID" value="NZ_RRCF01000003.1"/>
</dbReference>
<proteinExistence type="predicted"/>
<reference evidence="4 5" key="1">
    <citation type="submission" date="2018-11" db="EMBL/GenBank/DDBJ databases">
        <title>Draft genome analysis of Rheinheimera mesophila isolated from an industrial waste site.</title>
        <authorList>
            <person name="Yu Q."/>
            <person name="Qi Y."/>
            <person name="Zhang H."/>
            <person name="Lu Y."/>
            <person name="Pu J."/>
        </authorList>
    </citation>
    <scope>NUCLEOTIDE SEQUENCE [LARGE SCALE GENOMIC DNA]</scope>
    <source>
        <strain evidence="4 5">IITR13</strain>
    </source>
</reference>
<dbReference type="GO" id="GO:0000160">
    <property type="term" value="P:phosphorelay signal transduction system"/>
    <property type="evidence" value="ECO:0007669"/>
    <property type="project" value="InterPro"/>
</dbReference>
<dbReference type="InterPro" id="IPR050595">
    <property type="entry name" value="Bact_response_regulator"/>
</dbReference>
<dbReference type="SUPFAM" id="SSF52172">
    <property type="entry name" value="CheY-like"/>
    <property type="match status" value="1"/>
</dbReference>
<dbReference type="InterPro" id="IPR001789">
    <property type="entry name" value="Sig_transdc_resp-reg_receiver"/>
</dbReference>
<dbReference type="Proteomes" id="UP000276260">
    <property type="component" value="Unassembled WGS sequence"/>
</dbReference>
<gene>
    <name evidence="4" type="ORF">EIK76_12610</name>
</gene>
<comment type="caution">
    <text evidence="4">The sequence shown here is derived from an EMBL/GenBank/DDBJ whole genome shotgun (WGS) entry which is preliminary data.</text>
</comment>
<feature type="domain" description="Response regulatory" evidence="3">
    <location>
        <begin position="13"/>
        <end position="128"/>
    </location>
</feature>
<name>A0A3P3QGM9_9GAMM</name>
<protein>
    <submittedName>
        <fullName evidence="4">Response regulator</fullName>
    </submittedName>
</protein>
<dbReference type="SMART" id="SM00448">
    <property type="entry name" value="REC"/>
    <property type="match status" value="1"/>
</dbReference>
<accession>A0A3P3QGM9</accession>
<keyword evidence="5" id="KW-1185">Reference proteome</keyword>
<dbReference type="Pfam" id="PF00072">
    <property type="entry name" value="Response_reg"/>
    <property type="match status" value="1"/>
</dbReference>
<dbReference type="PROSITE" id="PS50110">
    <property type="entry name" value="RESPONSE_REGULATORY"/>
    <property type="match status" value="1"/>
</dbReference>
<dbReference type="OrthoDB" id="9800897at2"/>
<dbReference type="AlphaFoldDB" id="A0A3P3QGM9"/>
<evidence type="ECO:0000256" key="1">
    <source>
        <dbReference type="ARBA" id="ARBA00022553"/>
    </source>
</evidence>
<dbReference type="Gene3D" id="3.40.50.2300">
    <property type="match status" value="1"/>
</dbReference>
<evidence type="ECO:0000313" key="4">
    <source>
        <dbReference type="EMBL" id="RRJ20357.1"/>
    </source>
</evidence>
<dbReference type="PANTHER" id="PTHR44591:SF23">
    <property type="entry name" value="CHEY SUBFAMILY"/>
    <property type="match status" value="1"/>
</dbReference>
<dbReference type="InterPro" id="IPR011006">
    <property type="entry name" value="CheY-like_superfamily"/>
</dbReference>
<evidence type="ECO:0000256" key="2">
    <source>
        <dbReference type="PROSITE-ProRule" id="PRU00169"/>
    </source>
</evidence>
<feature type="modified residue" description="4-aspartylphosphate" evidence="2">
    <location>
        <position position="61"/>
    </location>
</feature>
<keyword evidence="1 2" id="KW-0597">Phosphoprotein</keyword>
<sequence>MSGTPTSGKDKLKILVVDDQPVNIQIIHQMLNADYQIFMAISGAQAISLCQSNPPDLILMDVVMPELDGLATCRLLKQQPELAQIPVIFVTGMQSPEEEVLCWEAGAADFLLKPVNAVTLKHRVKTQVTLLQQARLLQQLGVAKQP</sequence>
<evidence type="ECO:0000313" key="5">
    <source>
        <dbReference type="Proteomes" id="UP000276260"/>
    </source>
</evidence>
<dbReference type="EMBL" id="RRCF01000003">
    <property type="protein sequence ID" value="RRJ20357.1"/>
    <property type="molecule type" value="Genomic_DNA"/>
</dbReference>
<evidence type="ECO:0000259" key="3">
    <source>
        <dbReference type="PROSITE" id="PS50110"/>
    </source>
</evidence>